<reference evidence="3" key="1">
    <citation type="submission" date="2023-03" db="EMBL/GenBank/DDBJ databases">
        <title>Edaphobacter sp.</title>
        <authorList>
            <person name="Huber K.J."/>
            <person name="Papendorf J."/>
            <person name="Pilke C."/>
            <person name="Bunk B."/>
            <person name="Sproeer C."/>
            <person name="Pester M."/>
        </authorList>
    </citation>
    <scope>NUCLEOTIDE SEQUENCE</scope>
    <source>
        <strain evidence="3">DSM 109919</strain>
        <strain evidence="4">DSM 109920</strain>
    </source>
</reference>
<dbReference type="AlphaFoldDB" id="A0AAU7CZY4"/>
<evidence type="ECO:0000313" key="4">
    <source>
        <dbReference type="EMBL" id="XBH14507.1"/>
    </source>
</evidence>
<feature type="transmembrane region" description="Helical" evidence="2">
    <location>
        <begin position="233"/>
        <end position="255"/>
    </location>
</feature>
<feature type="transmembrane region" description="Helical" evidence="2">
    <location>
        <begin position="291"/>
        <end position="308"/>
    </location>
</feature>
<dbReference type="EMBL" id="CP121195">
    <property type="protein sequence ID" value="XBH14507.1"/>
    <property type="molecule type" value="Genomic_DNA"/>
</dbReference>
<feature type="transmembrane region" description="Helical" evidence="2">
    <location>
        <begin position="60"/>
        <end position="80"/>
    </location>
</feature>
<accession>A0AAU7DBG9</accession>
<gene>
    <name evidence="3" type="ORF">P4G45_04960</name>
    <name evidence="4" type="ORF">P8936_04925</name>
</gene>
<feature type="transmembrane region" description="Helical" evidence="2">
    <location>
        <begin position="135"/>
        <end position="153"/>
    </location>
</feature>
<protein>
    <recommendedName>
        <fullName evidence="5">Prenyltransferase</fullName>
    </recommendedName>
</protein>
<feature type="transmembrane region" description="Helical" evidence="2">
    <location>
        <begin position="32"/>
        <end position="54"/>
    </location>
</feature>
<evidence type="ECO:0008006" key="5">
    <source>
        <dbReference type="Google" id="ProtNLM"/>
    </source>
</evidence>
<evidence type="ECO:0000256" key="2">
    <source>
        <dbReference type="SAM" id="Phobius"/>
    </source>
</evidence>
<feature type="compositionally biased region" description="Polar residues" evidence="1">
    <location>
        <begin position="1"/>
        <end position="14"/>
    </location>
</feature>
<feature type="transmembrane region" description="Helical" evidence="2">
    <location>
        <begin position="165"/>
        <end position="182"/>
    </location>
</feature>
<feature type="transmembrane region" description="Helical" evidence="2">
    <location>
        <begin position="261"/>
        <end position="279"/>
    </location>
</feature>
<dbReference type="EMBL" id="CP121194">
    <property type="protein sequence ID" value="XBH11078.1"/>
    <property type="molecule type" value="Genomic_DNA"/>
</dbReference>
<dbReference type="KEGG" id="epl:P4G45_04960"/>
<dbReference type="RefSeq" id="WP_348268566.1">
    <property type="nucleotide sequence ID" value="NZ_CP121194.1"/>
</dbReference>
<feature type="region of interest" description="Disordered" evidence="1">
    <location>
        <begin position="1"/>
        <end position="20"/>
    </location>
</feature>
<organism evidence="3">
    <name type="scientific">Edaphobacter paludis</name>
    <dbReference type="NCBI Taxonomy" id="3035702"/>
    <lineage>
        <taxon>Bacteria</taxon>
        <taxon>Pseudomonadati</taxon>
        <taxon>Acidobacteriota</taxon>
        <taxon>Terriglobia</taxon>
        <taxon>Terriglobales</taxon>
        <taxon>Acidobacteriaceae</taxon>
        <taxon>Edaphobacter</taxon>
    </lineage>
</organism>
<evidence type="ECO:0000256" key="1">
    <source>
        <dbReference type="SAM" id="MobiDB-lite"/>
    </source>
</evidence>
<keyword evidence="2" id="KW-1133">Transmembrane helix</keyword>
<feature type="transmembrane region" description="Helical" evidence="2">
    <location>
        <begin position="112"/>
        <end position="129"/>
    </location>
</feature>
<sequence length="309" mass="34266">MALASPTSTQSTLTAAPKSPFPKSTFKDRRSLLGLWHLLSLDAPTVASLWIWFIAAANHIRLPLSSIFAMFIAVWMLYAADRLLDTRLLDSQSQQEQPLEARHYFHHRHRTAFLAGILLASVALAPLLLRLSTEAIHLYLILGGLLFGYFILIHATRSAHRFPKEIAVGIFFAAATFIPTVARQPELRLSLLPAALLLATLCSLNCLFIYAWEHDPQRPSVLADHPTHASTRFALLHLPGLATIIILTGPILALLDHSAPWLIAFAAVLSAMMLLLLHARRHYIAPLTLRAAADLVLLTPLLLIPFLHR</sequence>
<keyword evidence="2" id="KW-0812">Transmembrane</keyword>
<feature type="transmembrane region" description="Helical" evidence="2">
    <location>
        <begin position="194"/>
        <end position="212"/>
    </location>
</feature>
<proteinExistence type="predicted"/>
<name>A0AAU7CZY4_9BACT</name>
<accession>A0AAU7CZY4</accession>
<evidence type="ECO:0000313" key="3">
    <source>
        <dbReference type="EMBL" id="XBH11078.1"/>
    </source>
</evidence>
<keyword evidence="2" id="KW-0472">Membrane</keyword>